<dbReference type="GO" id="GO:0000976">
    <property type="term" value="F:transcription cis-regulatory region binding"/>
    <property type="evidence" value="ECO:0007669"/>
    <property type="project" value="TreeGrafter"/>
</dbReference>
<reference evidence="7 8" key="1">
    <citation type="submission" date="2017-02" db="EMBL/GenBank/DDBJ databases">
        <title>Prevalence of linear plasmids in Cutibacterium acnes isolates obtained from cancerous prostatic tissue.</title>
        <authorList>
            <person name="Davidsson S."/>
            <person name="Bruggemann H."/>
        </authorList>
    </citation>
    <scope>NUCLEOTIDE SEQUENCE [LARGE SCALE GENOMIC DNA]</scope>
    <source>
        <strain evidence="7 8">11-78</strain>
    </source>
</reference>
<proteinExistence type="predicted"/>
<dbReference type="FunFam" id="3.40.50.2300:FF:000001">
    <property type="entry name" value="DNA-binding response regulator PhoB"/>
    <property type="match status" value="1"/>
</dbReference>
<comment type="subcellular location">
    <subcellularLocation>
        <location evidence="1">Cytoplasm</location>
    </subcellularLocation>
</comment>
<dbReference type="GO" id="GO:0005829">
    <property type="term" value="C:cytosol"/>
    <property type="evidence" value="ECO:0007669"/>
    <property type="project" value="TreeGrafter"/>
</dbReference>
<protein>
    <submittedName>
        <fullName evidence="7">DNA-binding response regulator</fullName>
    </submittedName>
</protein>
<dbReference type="AlphaFoldDB" id="A0A2B7IPT9"/>
<dbReference type="InterPro" id="IPR011006">
    <property type="entry name" value="CheY-like_superfamily"/>
</dbReference>
<evidence type="ECO:0000256" key="2">
    <source>
        <dbReference type="ARBA" id="ARBA00022553"/>
    </source>
</evidence>
<dbReference type="GO" id="GO:0006355">
    <property type="term" value="P:regulation of DNA-templated transcription"/>
    <property type="evidence" value="ECO:0007669"/>
    <property type="project" value="InterPro"/>
</dbReference>
<accession>A0A2B7IPT9</accession>
<dbReference type="InterPro" id="IPR039420">
    <property type="entry name" value="WalR-like"/>
</dbReference>
<keyword evidence="2" id="KW-0597">Phosphoprotein</keyword>
<dbReference type="SMART" id="SM00862">
    <property type="entry name" value="Trans_reg_C"/>
    <property type="match status" value="1"/>
</dbReference>
<evidence type="ECO:0000256" key="3">
    <source>
        <dbReference type="ARBA" id="ARBA00023012"/>
    </source>
</evidence>
<comment type="caution">
    <text evidence="7">The sequence shown here is derived from an EMBL/GenBank/DDBJ whole genome shotgun (WGS) entry which is preliminary data.</text>
</comment>
<keyword evidence="4" id="KW-0805">Transcription regulation</keyword>
<dbReference type="GO" id="GO:0000156">
    <property type="term" value="F:phosphorelay response regulator activity"/>
    <property type="evidence" value="ECO:0007669"/>
    <property type="project" value="TreeGrafter"/>
</dbReference>
<dbReference type="CDD" id="cd00383">
    <property type="entry name" value="trans_reg_C"/>
    <property type="match status" value="1"/>
</dbReference>
<dbReference type="Gene3D" id="6.10.250.690">
    <property type="match status" value="1"/>
</dbReference>
<dbReference type="PANTHER" id="PTHR48111:SF22">
    <property type="entry name" value="REGULATOR OF RPOS"/>
    <property type="match status" value="1"/>
</dbReference>
<evidence type="ECO:0000256" key="4">
    <source>
        <dbReference type="ARBA" id="ARBA00023015"/>
    </source>
</evidence>
<dbReference type="EMBL" id="MVCE01000003">
    <property type="protein sequence ID" value="PGF33839.1"/>
    <property type="molecule type" value="Genomic_DNA"/>
</dbReference>
<dbReference type="Proteomes" id="UP000226191">
    <property type="component" value="Unassembled WGS sequence"/>
</dbReference>
<dbReference type="InterPro" id="IPR001867">
    <property type="entry name" value="OmpR/PhoB-type_DNA-bd"/>
</dbReference>
<dbReference type="Gene3D" id="1.10.10.10">
    <property type="entry name" value="Winged helix-like DNA-binding domain superfamily/Winged helix DNA-binding domain"/>
    <property type="match status" value="1"/>
</dbReference>
<dbReference type="InterPro" id="IPR001789">
    <property type="entry name" value="Sig_transdc_resp-reg_receiver"/>
</dbReference>
<dbReference type="OrthoDB" id="9812490at2"/>
<dbReference type="PROSITE" id="PS51755">
    <property type="entry name" value="OMPR_PHOB"/>
    <property type="match status" value="1"/>
</dbReference>
<organism evidence="7 8">
    <name type="scientific">Cutibacterium acnes</name>
    <name type="common">Propionibacterium acnes</name>
    <dbReference type="NCBI Taxonomy" id="1747"/>
    <lineage>
        <taxon>Bacteria</taxon>
        <taxon>Bacillati</taxon>
        <taxon>Actinomycetota</taxon>
        <taxon>Actinomycetes</taxon>
        <taxon>Propionibacteriales</taxon>
        <taxon>Propionibacteriaceae</taxon>
        <taxon>Cutibacterium</taxon>
    </lineage>
</organism>
<evidence type="ECO:0000256" key="5">
    <source>
        <dbReference type="ARBA" id="ARBA00023125"/>
    </source>
</evidence>
<dbReference type="SMART" id="SM00448">
    <property type="entry name" value="REC"/>
    <property type="match status" value="1"/>
</dbReference>
<dbReference type="Gene3D" id="3.40.50.2300">
    <property type="match status" value="1"/>
</dbReference>
<sequence length="232" mass="26155">MSMHILVVDDDRAVRESLARSLQYSGYEVDSAADGVEALAHLSGTHPDAVIMDVMMPRLDGLEATRMLRSNGNDVPILVLTARDAVDDRVDGLDAGADDYMVKPFALDELLARLRALTRRSRPEPEQNEAPEQLSFADLTLDPGTREITRGNRRISLTRTEFALLAVFLQNPEKVLERWWLLHEVWGFDFPTTANSLEVYIGYLRRKTEHDGEPRLIHTVRGVGYVLREANS</sequence>
<evidence type="ECO:0000313" key="8">
    <source>
        <dbReference type="Proteomes" id="UP000226191"/>
    </source>
</evidence>
<keyword evidence="5 7" id="KW-0238">DNA-binding</keyword>
<dbReference type="SUPFAM" id="SSF52172">
    <property type="entry name" value="CheY-like"/>
    <property type="match status" value="1"/>
</dbReference>
<keyword evidence="6" id="KW-0804">Transcription</keyword>
<evidence type="ECO:0000313" key="7">
    <source>
        <dbReference type="EMBL" id="PGF33839.1"/>
    </source>
</evidence>
<evidence type="ECO:0000256" key="6">
    <source>
        <dbReference type="ARBA" id="ARBA00023163"/>
    </source>
</evidence>
<dbReference type="GO" id="GO:0032993">
    <property type="term" value="C:protein-DNA complex"/>
    <property type="evidence" value="ECO:0007669"/>
    <property type="project" value="TreeGrafter"/>
</dbReference>
<dbReference type="Pfam" id="PF00072">
    <property type="entry name" value="Response_reg"/>
    <property type="match status" value="1"/>
</dbReference>
<dbReference type="Pfam" id="PF00486">
    <property type="entry name" value="Trans_reg_C"/>
    <property type="match status" value="1"/>
</dbReference>
<dbReference type="PROSITE" id="PS50110">
    <property type="entry name" value="RESPONSE_REGULATORY"/>
    <property type="match status" value="1"/>
</dbReference>
<keyword evidence="3" id="KW-0902">Two-component regulatory system</keyword>
<evidence type="ECO:0000256" key="1">
    <source>
        <dbReference type="ARBA" id="ARBA00004496"/>
    </source>
</evidence>
<dbReference type="PANTHER" id="PTHR48111">
    <property type="entry name" value="REGULATOR OF RPOS"/>
    <property type="match status" value="1"/>
</dbReference>
<name>A0A2B7IPT9_CUTAC</name>
<dbReference type="FunFam" id="1.10.10.10:FF:000005">
    <property type="entry name" value="Two-component system response regulator"/>
    <property type="match status" value="1"/>
</dbReference>
<dbReference type="InterPro" id="IPR036388">
    <property type="entry name" value="WH-like_DNA-bd_sf"/>
</dbReference>
<gene>
    <name evidence="7" type="ORF">B1B09_07985</name>
</gene>
<dbReference type="CDD" id="cd17627">
    <property type="entry name" value="REC_OmpR_PrrA-like"/>
    <property type="match status" value="1"/>
</dbReference>